<sequence length="310" mass="34630">MTDAPLPPVSPQPAALARQLRRLATLPSPPWLHGEVARRLADKLGPIRIEPAHWVDWSAWLGEGVSPVAARYPDARRWVIEPTPALTTRSTEAWQASHASPWWARWRRTTPPVATMGDPHPEGWPADGVQMVWANMTLHAAADLPGLLAHWHGLLDTNGFLMCSGLGPDTARELRDLYRALGWPLPTVDFIDMHDLGDELVKAGFQDPVMDMERLTLTWPDAEAMLAELRTWGGNVAVGRHAGLRTPRWRARLLEALHTHCRRPDGRLGLTLELVYGHALKPLPRPRLAAETRVSLDDMKRMVRHVGDKG</sequence>
<dbReference type="PANTHER" id="PTHR13090:SF1">
    <property type="entry name" value="ARGININE-HYDROXYLASE NDUFAF5, MITOCHONDRIAL"/>
    <property type="match status" value="1"/>
</dbReference>
<dbReference type="EMBL" id="CP029210">
    <property type="protein sequence ID" value="AWI52777.1"/>
    <property type="molecule type" value="Genomic_DNA"/>
</dbReference>
<organism evidence="3 4">
    <name type="scientific">Aquabacterium olei</name>
    <dbReference type="NCBI Taxonomy" id="1296669"/>
    <lineage>
        <taxon>Bacteria</taxon>
        <taxon>Pseudomonadati</taxon>
        <taxon>Pseudomonadota</taxon>
        <taxon>Betaproteobacteria</taxon>
        <taxon>Burkholderiales</taxon>
        <taxon>Aquabacterium</taxon>
    </lineage>
</organism>
<evidence type="ECO:0000256" key="1">
    <source>
        <dbReference type="ARBA" id="ARBA00022603"/>
    </source>
</evidence>
<dbReference type="GO" id="GO:0008168">
    <property type="term" value="F:methyltransferase activity"/>
    <property type="evidence" value="ECO:0007669"/>
    <property type="project" value="UniProtKB-KW"/>
</dbReference>
<dbReference type="InterPro" id="IPR029063">
    <property type="entry name" value="SAM-dependent_MTases_sf"/>
</dbReference>
<proteinExistence type="predicted"/>
<dbReference type="SUPFAM" id="SSF53335">
    <property type="entry name" value="S-adenosyl-L-methionine-dependent methyltransferases"/>
    <property type="match status" value="1"/>
</dbReference>
<keyword evidence="1" id="KW-0489">Methyltransferase</keyword>
<dbReference type="Proteomes" id="UP000244892">
    <property type="component" value="Chromosome"/>
</dbReference>
<evidence type="ECO:0000256" key="2">
    <source>
        <dbReference type="ARBA" id="ARBA00022679"/>
    </source>
</evidence>
<keyword evidence="4" id="KW-1185">Reference proteome</keyword>
<keyword evidence="2" id="KW-0808">Transferase</keyword>
<dbReference type="PANTHER" id="PTHR13090">
    <property type="entry name" value="ARGININE-HYDROXYLASE NDUFAF5, MITOCHONDRIAL"/>
    <property type="match status" value="1"/>
</dbReference>
<accession>A0A2U8FPA2</accession>
<evidence type="ECO:0000313" key="4">
    <source>
        <dbReference type="Proteomes" id="UP000244892"/>
    </source>
</evidence>
<dbReference type="InterPro" id="IPR050602">
    <property type="entry name" value="Malonyl-ACP_OMT"/>
</dbReference>
<evidence type="ECO:0000313" key="3">
    <source>
        <dbReference type="EMBL" id="AWI52777.1"/>
    </source>
</evidence>
<gene>
    <name evidence="3" type="ORF">DEH84_04580</name>
</gene>
<dbReference type="RefSeq" id="WP_109035180.1">
    <property type="nucleotide sequence ID" value="NZ_CP029210.1"/>
</dbReference>
<reference evidence="3 4" key="1">
    <citation type="submission" date="2018-05" db="EMBL/GenBank/DDBJ databases">
        <title>complete genome sequence of Aquabacterium olei NBRC 110486.</title>
        <authorList>
            <person name="Tang B."/>
            <person name="Chang J."/>
            <person name="Zhang L."/>
            <person name="Yang H."/>
        </authorList>
    </citation>
    <scope>NUCLEOTIDE SEQUENCE [LARGE SCALE GENOMIC DNA]</scope>
    <source>
        <strain evidence="3 4">NBRC 110486</strain>
    </source>
</reference>
<dbReference type="OrthoDB" id="9760689at2"/>
<name>A0A2U8FPA2_9BURK</name>
<dbReference type="GO" id="GO:0032259">
    <property type="term" value="P:methylation"/>
    <property type="evidence" value="ECO:0007669"/>
    <property type="project" value="UniProtKB-KW"/>
</dbReference>
<dbReference type="AlphaFoldDB" id="A0A2U8FPA2"/>
<dbReference type="KEGG" id="aon:DEH84_04580"/>
<dbReference type="Gene3D" id="3.40.50.150">
    <property type="entry name" value="Vaccinia Virus protein VP39"/>
    <property type="match status" value="1"/>
</dbReference>
<protein>
    <submittedName>
        <fullName evidence="3">Biotin synthase</fullName>
    </submittedName>
</protein>